<comment type="caution">
    <text evidence="1">The sequence shown here is derived from an EMBL/GenBank/DDBJ whole genome shotgun (WGS) entry which is preliminary data.</text>
</comment>
<dbReference type="Proteomes" id="UP000192276">
    <property type="component" value="Unassembled WGS sequence"/>
</dbReference>
<evidence type="ECO:0000313" key="2">
    <source>
        <dbReference type="Proteomes" id="UP000192276"/>
    </source>
</evidence>
<proteinExistence type="predicted"/>
<organism evidence="1 2">
    <name type="scientific">Niastella populi</name>
    <dbReference type="NCBI Taxonomy" id="550983"/>
    <lineage>
        <taxon>Bacteria</taxon>
        <taxon>Pseudomonadati</taxon>
        <taxon>Bacteroidota</taxon>
        <taxon>Chitinophagia</taxon>
        <taxon>Chitinophagales</taxon>
        <taxon>Chitinophagaceae</taxon>
        <taxon>Niastella</taxon>
    </lineage>
</organism>
<protein>
    <submittedName>
        <fullName evidence="1">Uncharacterized protein</fullName>
    </submittedName>
</protein>
<dbReference type="STRING" id="550983.A4R26_08125"/>
<accession>A0A1V9ELD2</accession>
<gene>
    <name evidence="1" type="ORF">A4R26_08125</name>
</gene>
<evidence type="ECO:0000313" key="1">
    <source>
        <dbReference type="EMBL" id="OQP46675.1"/>
    </source>
</evidence>
<dbReference type="EMBL" id="LWBP01000243">
    <property type="protein sequence ID" value="OQP46675.1"/>
    <property type="molecule type" value="Genomic_DNA"/>
</dbReference>
<dbReference type="RefSeq" id="WP_081170782.1">
    <property type="nucleotide sequence ID" value="NZ_LWBP01000243.1"/>
</dbReference>
<name>A0A1V9ELD2_9BACT</name>
<sequence length="70" mass="7755">MVLKTSRDERCFYGKKTTAENVAIMAEHLAVLIPWKPAPGLAGIDKQNYVSRITLFIAQISCVVSSVNFI</sequence>
<dbReference type="AlphaFoldDB" id="A0A1V9ELD2"/>
<reference evidence="2" key="1">
    <citation type="submission" date="2016-04" db="EMBL/GenBank/DDBJ databases">
        <authorList>
            <person name="Chen L."/>
            <person name="Zhuang W."/>
            <person name="Wang G."/>
        </authorList>
    </citation>
    <scope>NUCLEOTIDE SEQUENCE [LARGE SCALE GENOMIC DNA]</scope>
    <source>
        <strain evidence="2">208</strain>
    </source>
</reference>
<keyword evidence="2" id="KW-1185">Reference proteome</keyword>